<accession>A0AAN8I820</accession>
<reference evidence="2 3" key="1">
    <citation type="submission" date="2022-12" db="EMBL/GenBank/DDBJ databases">
        <title>Genomic features and morphological characterization of a novel Knufia sp. strain isolated from spacecraft assembly facility.</title>
        <authorList>
            <person name="Teixeira M."/>
            <person name="Chander A.M."/>
            <person name="Stajich J.E."/>
            <person name="Venkateswaran K."/>
        </authorList>
    </citation>
    <scope>NUCLEOTIDE SEQUENCE [LARGE SCALE GENOMIC DNA]</scope>
    <source>
        <strain evidence="2 3">FJI-L2-BK-P2</strain>
    </source>
</reference>
<dbReference type="AlphaFoldDB" id="A0AAN8I820"/>
<name>A0AAN8I820_9EURO</name>
<dbReference type="EMBL" id="JAKLMC020000014">
    <property type="protein sequence ID" value="KAK5952655.1"/>
    <property type="molecule type" value="Genomic_DNA"/>
</dbReference>
<keyword evidence="1" id="KW-0732">Signal</keyword>
<protein>
    <submittedName>
        <fullName evidence="2">Uncharacterized protein</fullName>
    </submittedName>
</protein>
<evidence type="ECO:0000313" key="2">
    <source>
        <dbReference type="EMBL" id="KAK5952655.1"/>
    </source>
</evidence>
<feature type="signal peptide" evidence="1">
    <location>
        <begin position="1"/>
        <end position="18"/>
    </location>
</feature>
<gene>
    <name evidence="2" type="ORF">OHC33_006247</name>
</gene>
<evidence type="ECO:0000256" key="1">
    <source>
        <dbReference type="SAM" id="SignalP"/>
    </source>
</evidence>
<comment type="caution">
    <text evidence="2">The sequence shown here is derived from an EMBL/GenBank/DDBJ whole genome shotgun (WGS) entry which is preliminary data.</text>
</comment>
<dbReference type="Proteomes" id="UP001316803">
    <property type="component" value="Unassembled WGS sequence"/>
</dbReference>
<sequence>MKLPLIAALAAIATLSHALVVPTDAPKPAVAIPIDRESEQEVIFRREVEVNAASGVVNAVADGETNTLSMHDVVHLLGEGGMKEEKEVLIGNENENEKRGSRCKGMLHTSFSIPGVFGWVGDAWCTPSQPQ</sequence>
<keyword evidence="3" id="KW-1185">Reference proteome</keyword>
<proteinExistence type="predicted"/>
<organism evidence="2 3">
    <name type="scientific">Knufia fluminis</name>
    <dbReference type="NCBI Taxonomy" id="191047"/>
    <lineage>
        <taxon>Eukaryota</taxon>
        <taxon>Fungi</taxon>
        <taxon>Dikarya</taxon>
        <taxon>Ascomycota</taxon>
        <taxon>Pezizomycotina</taxon>
        <taxon>Eurotiomycetes</taxon>
        <taxon>Chaetothyriomycetidae</taxon>
        <taxon>Chaetothyriales</taxon>
        <taxon>Trichomeriaceae</taxon>
        <taxon>Knufia</taxon>
    </lineage>
</organism>
<feature type="chain" id="PRO_5043045183" evidence="1">
    <location>
        <begin position="19"/>
        <end position="131"/>
    </location>
</feature>
<evidence type="ECO:0000313" key="3">
    <source>
        <dbReference type="Proteomes" id="UP001316803"/>
    </source>
</evidence>